<accession>A0ABU7LKC3</accession>
<dbReference type="PANTHER" id="PTHR43477:SF1">
    <property type="entry name" value="DIHYDROANTICAPSIN 7-DEHYDROGENASE"/>
    <property type="match status" value="1"/>
</dbReference>
<evidence type="ECO:0000256" key="1">
    <source>
        <dbReference type="ARBA" id="ARBA00006484"/>
    </source>
</evidence>
<organism evidence="3 4">
    <name type="scientific">Rhodococcus artemisiae</name>
    <dbReference type="NCBI Taxonomy" id="714159"/>
    <lineage>
        <taxon>Bacteria</taxon>
        <taxon>Bacillati</taxon>
        <taxon>Actinomycetota</taxon>
        <taxon>Actinomycetes</taxon>
        <taxon>Mycobacteriales</taxon>
        <taxon>Nocardiaceae</taxon>
        <taxon>Rhodococcus</taxon>
    </lineage>
</organism>
<sequence length="249" mass="26778">MTNRFEKNVVLVNAAAGAGIGSAVVKRLLREEATVVITDRNTKRINHFRSELAEIYPADRVLATVVDAADEDQVNDLFAEVASTYGRLDVLINSVGLNQLAEFPSMTLENWNTVLHTSLTSHFLHARAAWPLLRQSSSPAIVNVSSLAAESPAPFGEVAYASAKAGVLGLTRALAVEGAKEGIRSNAVIPGLIWNERLTAGVAAEYVDSYRAKRFFERDGEPDEVADVILFLASTDSRNVTGQAIKVGA</sequence>
<dbReference type="PRINTS" id="PR00081">
    <property type="entry name" value="GDHRDH"/>
</dbReference>
<dbReference type="Gene3D" id="3.40.50.720">
    <property type="entry name" value="NAD(P)-binding Rossmann-like Domain"/>
    <property type="match status" value="1"/>
</dbReference>
<dbReference type="Pfam" id="PF13561">
    <property type="entry name" value="adh_short_C2"/>
    <property type="match status" value="1"/>
</dbReference>
<dbReference type="RefSeq" id="WP_330137141.1">
    <property type="nucleotide sequence ID" value="NZ_JAUTXY010000026.1"/>
</dbReference>
<comment type="caution">
    <text evidence="3">The sequence shown here is derived from an EMBL/GenBank/DDBJ whole genome shotgun (WGS) entry which is preliminary data.</text>
</comment>
<evidence type="ECO:0000313" key="3">
    <source>
        <dbReference type="EMBL" id="MEE2062011.1"/>
    </source>
</evidence>
<keyword evidence="4" id="KW-1185">Reference proteome</keyword>
<dbReference type="CDD" id="cd05233">
    <property type="entry name" value="SDR_c"/>
    <property type="match status" value="1"/>
</dbReference>
<dbReference type="Proteomes" id="UP001336020">
    <property type="component" value="Unassembled WGS sequence"/>
</dbReference>
<dbReference type="PROSITE" id="PS00061">
    <property type="entry name" value="ADH_SHORT"/>
    <property type="match status" value="1"/>
</dbReference>
<gene>
    <name evidence="3" type="ORF">Q7514_31240</name>
</gene>
<dbReference type="InterPro" id="IPR036291">
    <property type="entry name" value="NAD(P)-bd_dom_sf"/>
</dbReference>
<comment type="similarity">
    <text evidence="1">Belongs to the short-chain dehydrogenases/reductases (SDR) family.</text>
</comment>
<proteinExistence type="inferred from homology"/>
<keyword evidence="2" id="KW-0560">Oxidoreductase</keyword>
<evidence type="ECO:0000313" key="4">
    <source>
        <dbReference type="Proteomes" id="UP001336020"/>
    </source>
</evidence>
<dbReference type="EMBL" id="JAUTXY010000026">
    <property type="protein sequence ID" value="MEE2062011.1"/>
    <property type="molecule type" value="Genomic_DNA"/>
</dbReference>
<protein>
    <submittedName>
        <fullName evidence="3">SDR family NAD(P)-dependent oxidoreductase</fullName>
    </submittedName>
</protein>
<dbReference type="InterPro" id="IPR002347">
    <property type="entry name" value="SDR_fam"/>
</dbReference>
<reference evidence="3 4" key="1">
    <citation type="submission" date="2023-07" db="EMBL/GenBank/DDBJ databases">
        <authorList>
            <person name="Girao M."/>
            <person name="Carvalho M.F."/>
        </authorList>
    </citation>
    <scope>NUCLEOTIDE SEQUENCE [LARGE SCALE GENOMIC DNA]</scope>
    <source>
        <strain evidence="3 4">YIM65754</strain>
    </source>
</reference>
<dbReference type="InterPro" id="IPR051122">
    <property type="entry name" value="SDR_DHRS6-like"/>
</dbReference>
<dbReference type="SUPFAM" id="SSF51735">
    <property type="entry name" value="NAD(P)-binding Rossmann-fold domains"/>
    <property type="match status" value="1"/>
</dbReference>
<name>A0ABU7LKC3_9NOCA</name>
<dbReference type="PANTHER" id="PTHR43477">
    <property type="entry name" value="DIHYDROANTICAPSIN 7-DEHYDROGENASE"/>
    <property type="match status" value="1"/>
</dbReference>
<dbReference type="InterPro" id="IPR020904">
    <property type="entry name" value="Sc_DH/Rdtase_CS"/>
</dbReference>
<dbReference type="PRINTS" id="PR00080">
    <property type="entry name" value="SDRFAMILY"/>
</dbReference>
<evidence type="ECO:0000256" key="2">
    <source>
        <dbReference type="ARBA" id="ARBA00023002"/>
    </source>
</evidence>